<evidence type="ECO:0008006" key="4">
    <source>
        <dbReference type="Google" id="ProtNLM"/>
    </source>
</evidence>
<feature type="compositionally biased region" description="Polar residues" evidence="1">
    <location>
        <begin position="400"/>
        <end position="410"/>
    </location>
</feature>
<feature type="compositionally biased region" description="Basic and acidic residues" evidence="1">
    <location>
        <begin position="79"/>
        <end position="89"/>
    </location>
</feature>
<dbReference type="HOGENOM" id="CLU_013565_1_0_1"/>
<dbReference type="RefSeq" id="XP_003328700.2">
    <property type="nucleotide sequence ID" value="XM_003328652.2"/>
</dbReference>
<evidence type="ECO:0000313" key="2">
    <source>
        <dbReference type="EMBL" id="EFP84281.2"/>
    </source>
</evidence>
<dbReference type="KEGG" id="pgr:PGTG_10659"/>
<reference key="1">
    <citation type="submission" date="2007-01" db="EMBL/GenBank/DDBJ databases">
        <title>The Genome Sequence of Puccinia graminis f. sp. tritici Strain CRL 75-36-700-3.</title>
        <authorList>
            <consortium name="The Broad Institute Genome Sequencing Platform"/>
            <person name="Birren B."/>
            <person name="Lander E."/>
            <person name="Galagan J."/>
            <person name="Nusbaum C."/>
            <person name="Devon K."/>
            <person name="Cuomo C."/>
            <person name="Jaffe D."/>
            <person name="Butler J."/>
            <person name="Alvarez P."/>
            <person name="Gnerre S."/>
            <person name="Grabherr M."/>
            <person name="Mauceli E."/>
            <person name="Brockman W."/>
            <person name="Young S."/>
            <person name="LaButti K."/>
            <person name="Sykes S."/>
            <person name="DeCaprio D."/>
            <person name="Crawford M."/>
            <person name="Koehrsen M."/>
            <person name="Engels R."/>
            <person name="Montgomery P."/>
            <person name="Pearson M."/>
            <person name="Howarth C."/>
            <person name="Larson L."/>
            <person name="White J."/>
            <person name="Zeng Q."/>
            <person name="Kodira C."/>
            <person name="Yandava C."/>
            <person name="Alvarado L."/>
            <person name="O'Leary S."/>
            <person name="Szabo L."/>
            <person name="Dean R."/>
            <person name="Schein J."/>
        </authorList>
    </citation>
    <scope>NUCLEOTIDE SEQUENCE</scope>
    <source>
        <strain>CRL 75-36-700-3</strain>
    </source>
</reference>
<dbReference type="InterPro" id="IPR012337">
    <property type="entry name" value="RNaseH-like_sf"/>
</dbReference>
<dbReference type="EMBL" id="DS178289">
    <property type="protein sequence ID" value="EFP84281.2"/>
    <property type="molecule type" value="Genomic_DNA"/>
</dbReference>
<feature type="compositionally biased region" description="Basic residues" evidence="1">
    <location>
        <begin position="21"/>
        <end position="30"/>
    </location>
</feature>
<organism evidence="2 3">
    <name type="scientific">Puccinia graminis f. sp. tritici (strain CRL 75-36-700-3 / race SCCL)</name>
    <name type="common">Black stem rust fungus</name>
    <dbReference type="NCBI Taxonomy" id="418459"/>
    <lineage>
        <taxon>Eukaryota</taxon>
        <taxon>Fungi</taxon>
        <taxon>Dikarya</taxon>
        <taxon>Basidiomycota</taxon>
        <taxon>Pucciniomycotina</taxon>
        <taxon>Pucciniomycetes</taxon>
        <taxon>Pucciniales</taxon>
        <taxon>Pucciniaceae</taxon>
        <taxon>Puccinia</taxon>
    </lineage>
</organism>
<keyword evidence="3" id="KW-1185">Reference proteome</keyword>
<proteinExistence type="predicted"/>
<dbReference type="GO" id="GO:0005634">
    <property type="term" value="C:nucleus"/>
    <property type="evidence" value="ECO:0000318"/>
    <property type="project" value="GO_Central"/>
</dbReference>
<sequence>MAFGYPPAGTRYPLAGTAHTRQIHVRRPRVKHDQATLQPYPLGDHHHPTIHPPWHHPPASERNQTHHTHQAPHPLEANHNSEHQTKGEDNDQPTSTAPIETTDEEELKKAQKVAAAAQSPCYAFYLTPELSTQRDKKNRFMIAYPCKMFRCGIKINRPTSDSSCGNLNKHRTGCIRKQNQSDTNQTLALVGIKGTGDIDPKEVPQLCAIWCAESARPFSALVESSHQAILHPTVIKNLPTRHMVSKDIHQLAIQQGYKRDLAEHKGALYLGVDAWQSPNGFDILAIVIYRLVDSSPGDIKLEAMPLDFIRLSQSHTGKYLAETVAAVVEKFNIQHKICGIVSDNASNNKVMVSELKKQKWARFKGKQQWLQCFAHVLNLIVQGILRPFGTQKQAKDSNKQPETPANASDYSDSDHDSTADNVVTSTQDIEDSSSEGDQSSEAESLEQEDREDLESLDLDDIEQASNEGEDNRYTTKTCKTSLAKFRAIAKKLKYSPNSKAEFVEICREKGTLTPHNVKRDVRTRWNSTHTQVNSIVRCEAAILVGYLNPSLVWQRHKRHGIERKHYLDESDFALARDLANLLNIFYEITLQLSISGSARLANIVVFIDQITEHLSTVISGSEYPPALKNACRIGLKITNKYYSLTDCSPLYRIAIVLHPSFRDEYFKLAQWEPEWISEAIRLTREMWLTFYKPQASAPMNSSSATTSSKHASWPWQRGCCQRWSLLLRPFGGVAGGGLILDNNEPINPLKWWIQQKRAGNTHGGLVNMALDVLSCPVLAVIMSRPRGTGYRLGR</sequence>
<dbReference type="GeneID" id="10545624"/>
<dbReference type="Proteomes" id="UP000008783">
    <property type="component" value="Unassembled WGS sequence"/>
</dbReference>
<name>E3KJ06_PUCGT</name>
<gene>
    <name evidence="2" type="ORF">PGTG_10659</name>
</gene>
<protein>
    <recommendedName>
        <fullName evidence="4">DUF659 domain-containing protein</fullName>
    </recommendedName>
</protein>
<dbReference type="PANTHER" id="PTHR46169:SF15">
    <property type="entry name" value="INNER CENTROMERE PROTEIN A-LIKE ISOFORM X1-RELATED"/>
    <property type="match status" value="1"/>
</dbReference>
<dbReference type="PANTHER" id="PTHR46169">
    <property type="entry name" value="DNA REPLICATION-RELATED ELEMENT FACTOR, ISOFORM A"/>
    <property type="match status" value="1"/>
</dbReference>
<accession>E3KJ06</accession>
<feature type="region of interest" description="Disordered" evidence="1">
    <location>
        <begin position="391"/>
        <end position="473"/>
    </location>
</feature>
<dbReference type="GO" id="GO:0006357">
    <property type="term" value="P:regulation of transcription by RNA polymerase II"/>
    <property type="evidence" value="ECO:0000318"/>
    <property type="project" value="GO_Central"/>
</dbReference>
<reference evidence="3" key="2">
    <citation type="journal article" date="2011" name="Proc. Natl. Acad. Sci. U.S.A.">
        <title>Obligate biotrophy features unraveled by the genomic analysis of rust fungi.</title>
        <authorList>
            <person name="Duplessis S."/>
            <person name="Cuomo C.A."/>
            <person name="Lin Y.-C."/>
            <person name="Aerts A."/>
            <person name="Tisserant E."/>
            <person name="Veneault-Fourrey C."/>
            <person name="Joly D.L."/>
            <person name="Hacquard S."/>
            <person name="Amselem J."/>
            <person name="Cantarel B.L."/>
            <person name="Chiu R."/>
            <person name="Coutinho P.M."/>
            <person name="Feau N."/>
            <person name="Field M."/>
            <person name="Frey P."/>
            <person name="Gelhaye E."/>
            <person name="Goldberg J."/>
            <person name="Grabherr M.G."/>
            <person name="Kodira C.D."/>
            <person name="Kohler A."/>
            <person name="Kuees U."/>
            <person name="Lindquist E.A."/>
            <person name="Lucas S.M."/>
            <person name="Mago R."/>
            <person name="Mauceli E."/>
            <person name="Morin E."/>
            <person name="Murat C."/>
            <person name="Pangilinan J.L."/>
            <person name="Park R."/>
            <person name="Pearson M."/>
            <person name="Quesneville H."/>
            <person name="Rouhier N."/>
            <person name="Sakthikumar S."/>
            <person name="Salamov A.A."/>
            <person name="Schmutz J."/>
            <person name="Selles B."/>
            <person name="Shapiro H."/>
            <person name="Tanguay P."/>
            <person name="Tuskan G.A."/>
            <person name="Henrissat B."/>
            <person name="Van de Peer Y."/>
            <person name="Rouze P."/>
            <person name="Ellis J.G."/>
            <person name="Dodds P.N."/>
            <person name="Schein J.E."/>
            <person name="Zhong S."/>
            <person name="Hamelin R.C."/>
            <person name="Grigoriev I.V."/>
            <person name="Szabo L.J."/>
            <person name="Martin F."/>
        </authorList>
    </citation>
    <scope>NUCLEOTIDE SEQUENCE [LARGE SCALE GENOMIC DNA]</scope>
    <source>
        <strain evidence="3">CRL 75-36-700-3 / race SCCL</strain>
    </source>
</reference>
<dbReference type="InterPro" id="IPR052717">
    <property type="entry name" value="Vacuolar_transposase_reg"/>
</dbReference>
<dbReference type="SUPFAM" id="SSF53098">
    <property type="entry name" value="Ribonuclease H-like"/>
    <property type="match status" value="1"/>
</dbReference>
<dbReference type="AlphaFoldDB" id="E3KJ06"/>
<evidence type="ECO:0000256" key="1">
    <source>
        <dbReference type="SAM" id="MobiDB-lite"/>
    </source>
</evidence>
<feature type="region of interest" description="Disordered" evidence="1">
    <location>
        <begin position="1"/>
        <end position="98"/>
    </location>
</feature>
<feature type="compositionally biased region" description="Acidic residues" evidence="1">
    <location>
        <begin position="428"/>
        <end position="462"/>
    </location>
</feature>
<dbReference type="InParanoid" id="E3KJ06"/>
<evidence type="ECO:0000313" key="3">
    <source>
        <dbReference type="Proteomes" id="UP000008783"/>
    </source>
</evidence>
<dbReference type="VEuPathDB" id="FungiDB:PGTG_10659"/>
<dbReference type="OrthoDB" id="3359487at2759"/>